<feature type="region of interest" description="Disordered" evidence="1">
    <location>
        <begin position="61"/>
        <end position="138"/>
    </location>
</feature>
<evidence type="ECO:0000256" key="1">
    <source>
        <dbReference type="SAM" id="MobiDB-lite"/>
    </source>
</evidence>
<dbReference type="InterPro" id="IPR037205">
    <property type="entry name" value="ChaB_sf"/>
</dbReference>
<evidence type="ECO:0000313" key="2">
    <source>
        <dbReference type="EMBL" id="XBV88475.1"/>
    </source>
</evidence>
<dbReference type="InterPro" id="IPR009317">
    <property type="entry name" value="ChaB"/>
</dbReference>
<dbReference type="RefSeq" id="WP_350269490.1">
    <property type="nucleotide sequence ID" value="NZ_CP158281.1"/>
</dbReference>
<feature type="compositionally biased region" description="Basic and acidic residues" evidence="1">
    <location>
        <begin position="121"/>
        <end position="132"/>
    </location>
</feature>
<accession>A0AAU7UIR9</accession>
<dbReference type="KEGG" id="bkr:AAFP32_13020"/>
<dbReference type="EMBL" id="CP158281">
    <property type="protein sequence ID" value="XBV88475.1"/>
    <property type="molecule type" value="Genomic_DNA"/>
</dbReference>
<proteinExistence type="predicted"/>
<dbReference type="SUPFAM" id="SSF140376">
    <property type="entry name" value="ChaB-like"/>
    <property type="match status" value="1"/>
</dbReference>
<gene>
    <name evidence="2" type="ORF">AAFP32_13020</name>
</gene>
<dbReference type="Pfam" id="PF06150">
    <property type="entry name" value="ChaB"/>
    <property type="match status" value="1"/>
</dbReference>
<protein>
    <submittedName>
        <fullName evidence="2">ChaB family protein</fullName>
    </submittedName>
</protein>
<name>A0AAU7UIR9_9MICO</name>
<dbReference type="AlphaFoldDB" id="A0AAU7UIR9"/>
<dbReference type="Gene3D" id="1.10.1740.70">
    <property type="entry name" value="ChaB"/>
    <property type="match status" value="1"/>
</dbReference>
<sequence>MPKLSSSGKPKKSELPATLKRSNGKAQRTFAKAYDSAMSEYNDEERAHRVAYDALKHTFEKVGDRWEPKSSPGPSDAQSEGGKSTARRTAGGVDANATKDHLYKQAARLQIPGRSSMNKNELVDALERESNRVTKKNA</sequence>
<reference evidence="2" key="1">
    <citation type="submission" date="2024-06" db="EMBL/GenBank/DDBJ databases">
        <title>Brevibacterium koreense sp. nov., isolated from jogae-jeotgal, a Korean fermented seafood.</title>
        <authorList>
            <person name="Whon T.W."/>
            <person name="Nam S."/>
            <person name="Kim Y."/>
        </authorList>
    </citation>
    <scope>NUCLEOTIDE SEQUENCE</scope>
    <source>
        <strain evidence="2">CBA3109</strain>
    </source>
</reference>
<organism evidence="2">
    <name type="scientific">Brevibacterium koreense</name>
    <dbReference type="NCBI Taxonomy" id="3140787"/>
    <lineage>
        <taxon>Bacteria</taxon>
        <taxon>Bacillati</taxon>
        <taxon>Actinomycetota</taxon>
        <taxon>Actinomycetes</taxon>
        <taxon>Micrococcales</taxon>
        <taxon>Brevibacteriaceae</taxon>
        <taxon>Brevibacterium</taxon>
    </lineage>
</organism>
<feature type="compositionally biased region" description="Polar residues" evidence="1">
    <location>
        <begin position="72"/>
        <end position="82"/>
    </location>
</feature>
<feature type="region of interest" description="Disordered" evidence="1">
    <location>
        <begin position="1"/>
        <end position="31"/>
    </location>
</feature>